<evidence type="ECO:0000256" key="1">
    <source>
        <dbReference type="SAM" id="MobiDB-lite"/>
    </source>
</evidence>
<protein>
    <submittedName>
        <fullName evidence="3">Uncharacterized protein</fullName>
    </submittedName>
</protein>
<dbReference type="EMBL" id="JAKLMC020000024">
    <property type="protein sequence ID" value="KAK5950851.1"/>
    <property type="molecule type" value="Genomic_DNA"/>
</dbReference>
<feature type="region of interest" description="Disordered" evidence="1">
    <location>
        <begin position="413"/>
        <end position="463"/>
    </location>
</feature>
<feature type="chain" id="PRO_5042948883" evidence="2">
    <location>
        <begin position="21"/>
        <end position="1388"/>
    </location>
</feature>
<dbReference type="Proteomes" id="UP001316803">
    <property type="component" value="Unassembled WGS sequence"/>
</dbReference>
<feature type="compositionally biased region" description="Pro residues" evidence="1">
    <location>
        <begin position="103"/>
        <end position="113"/>
    </location>
</feature>
<evidence type="ECO:0000256" key="2">
    <source>
        <dbReference type="SAM" id="SignalP"/>
    </source>
</evidence>
<feature type="compositionally biased region" description="Low complexity" evidence="1">
    <location>
        <begin position="413"/>
        <end position="455"/>
    </location>
</feature>
<feature type="compositionally biased region" description="Low complexity" evidence="1">
    <location>
        <begin position="769"/>
        <end position="798"/>
    </location>
</feature>
<keyword evidence="2" id="KW-0732">Signal</keyword>
<feature type="compositionally biased region" description="Low complexity" evidence="1">
    <location>
        <begin position="130"/>
        <end position="167"/>
    </location>
</feature>
<sequence length="1388" mass="143721">MKIFSLLVLTLSSLMNFAFAEDGFSTTTRTDTWMSTFLDGSTTCTTTETLVQTIAACQTSSICSDITKLVDTTDQGNSGWHPWTTAGSGTPSPPTESVTPAPTNSPPPAPPVSSPTSASSSPMPPPVPSGPTGTSAETTATADTTSQDTVATTPTSASPLPSSGSGPGSFSMYTSTLTTVVPQFSSFSGSTISFDSTLTQVSVISTSGGISTASAPSPTNSVSESYGVFSSTLTTVVPQFVPDGQTTRSFDSTLTQVLNITVSDGTTLSSSSTFTSPATTSAISGSSTPTSSAIVSGSPVASETSSGSESLVPFTSTHTTIVVMTGDGTTSYSISLSTVSTNATLTTVSGTAYIIPPSIPSESTSAPGSASASETMVPWTTTSSVVVAVTTDGLTSFSTSVLTVTTSTALVSSNGTTYTVPPPGTVSSPENTSASPGASSVSSSSADSTSSANTTQEDSSQDSLAVTFTTKGLPTDIGDSTGLFTELAATFTIVPTEAYVTETGLDSRSSTITISHITTLLVPSVLGSTAPTISPPGATSYFTAPATTTAACSITDAWNPFIQTSSCSLSYVWTSTSRAYDPVCRGNACLCPVCTMPQKECLDNDVPTNGNCPKGWLCDVSQASGATTLAWNWPATKNHDLPRCATRWNEYITCITADSGESCSSVTYQTGLKTSTSTDSNGTVWAMPYRVWTCPDALCDERSFPVPFPTGWIKIMLNCIFKDHWSCITWFFHGFPPAPKIEFPPIGPPPDDGDLRPTPKSTRGPDGKTTPVTSPETPTSEPTTGTPSTQTESSSSSSCSEQTFTISEKICSTVTLANNASTEMCSVTSAETTGCSGLSGITTSTIPCSSAQHVSVFSECPLDSASSTITSAGACNTTTITWTGCGADTTTTAAACPISIDYNDPAIAATLSSWLSLFTFTLPATDVETWTYSTTDSGGRPIQTTATSTYLANESYTLTYTGTDGQLTTATSSRYPMPSLPSNSTPPDMLTTTDPGGRPPTNATTSAASTTTVSTNTDVPPEVSSSVWSWVTSDASAWSSYTSALASNASVSSSRSSVSSVASVSSVSSASSASAASRESSFDASFTSAVSSGIEEGASSAASRESSLSVSRASSESASQASATASASARSDAFYIPAKVGGDEITIKLGTHACAIDPKTDPSGIMGGEPFQWIKGNKGDISQIHAIEAVCQQLKTETFNPRKGWHYSFSNAEAPGLALSYNITFALGGHHALRCDPKVILGPDNCYCFKYDDGDKMRYCPPRDDGTFDSNFWDDDRCYHAFRKPIDDCYDKSGAYTTGGWFFDNGYIWSIVSHNYSPTFYYPLQGDGTEQLDLHASAADPDGSDASGLLASSGAFSNVSDDGYGIVPAARGNSTWVNGTRPRRRMET</sequence>
<evidence type="ECO:0000313" key="3">
    <source>
        <dbReference type="EMBL" id="KAK5950851.1"/>
    </source>
</evidence>
<reference evidence="3 4" key="1">
    <citation type="submission" date="2022-12" db="EMBL/GenBank/DDBJ databases">
        <title>Genomic features and morphological characterization of a novel Knufia sp. strain isolated from spacecraft assembly facility.</title>
        <authorList>
            <person name="Teixeira M."/>
            <person name="Chander A.M."/>
            <person name="Stajich J.E."/>
            <person name="Venkateswaran K."/>
        </authorList>
    </citation>
    <scope>NUCLEOTIDE SEQUENCE [LARGE SCALE GENOMIC DNA]</scope>
    <source>
        <strain evidence="3 4">FJI-L2-BK-P2</strain>
    </source>
</reference>
<feature type="region of interest" description="Disordered" evidence="1">
    <location>
        <begin position="967"/>
        <end position="1023"/>
    </location>
</feature>
<comment type="caution">
    <text evidence="3">The sequence shown here is derived from an EMBL/GenBank/DDBJ whole genome shotgun (WGS) entry which is preliminary data.</text>
</comment>
<feature type="region of interest" description="Disordered" evidence="1">
    <location>
        <begin position="77"/>
        <end position="167"/>
    </location>
</feature>
<name>A0AAN8ENR9_9EURO</name>
<accession>A0AAN8ENR9</accession>
<keyword evidence="4" id="KW-1185">Reference proteome</keyword>
<feature type="compositionally biased region" description="Low complexity" evidence="1">
    <location>
        <begin position="82"/>
        <end position="102"/>
    </location>
</feature>
<feature type="compositionally biased region" description="Polar residues" evidence="1">
    <location>
        <begin position="967"/>
        <end position="994"/>
    </location>
</feature>
<feature type="compositionally biased region" description="Polar residues" evidence="1">
    <location>
        <begin position="299"/>
        <end position="311"/>
    </location>
</feature>
<organism evidence="3 4">
    <name type="scientific">Knufia fluminis</name>
    <dbReference type="NCBI Taxonomy" id="191047"/>
    <lineage>
        <taxon>Eukaryota</taxon>
        <taxon>Fungi</taxon>
        <taxon>Dikarya</taxon>
        <taxon>Ascomycota</taxon>
        <taxon>Pezizomycotina</taxon>
        <taxon>Eurotiomycetes</taxon>
        <taxon>Chaetothyriomycetidae</taxon>
        <taxon>Chaetothyriales</taxon>
        <taxon>Trichomeriaceae</taxon>
        <taxon>Knufia</taxon>
    </lineage>
</organism>
<gene>
    <name evidence="3" type="ORF">OHC33_008234</name>
</gene>
<feature type="compositionally biased region" description="Low complexity" evidence="1">
    <location>
        <begin position="275"/>
        <end position="298"/>
    </location>
</feature>
<evidence type="ECO:0000313" key="4">
    <source>
        <dbReference type="Proteomes" id="UP001316803"/>
    </source>
</evidence>
<feature type="region of interest" description="Disordered" evidence="1">
    <location>
        <begin position="742"/>
        <end position="798"/>
    </location>
</feature>
<feature type="region of interest" description="Disordered" evidence="1">
    <location>
        <begin position="275"/>
        <end position="311"/>
    </location>
</feature>
<feature type="compositionally biased region" description="Low complexity" evidence="1">
    <location>
        <begin position="1001"/>
        <end position="1023"/>
    </location>
</feature>
<feature type="signal peptide" evidence="2">
    <location>
        <begin position="1"/>
        <end position="20"/>
    </location>
</feature>
<proteinExistence type="predicted"/>